<dbReference type="EMBL" id="LAZR01000049">
    <property type="protein sequence ID" value="KKN98898.1"/>
    <property type="molecule type" value="Genomic_DNA"/>
</dbReference>
<name>A0A0F9Y2M6_9ZZZZ</name>
<accession>A0A0F9Y2M6</accession>
<sequence>MYRVLLIICLVLGCCGCNLLEIATSDINGWDMSACVSGFDTCWELWSDNADKFEGGFVDALEGL</sequence>
<reference evidence="1" key="1">
    <citation type="journal article" date="2015" name="Nature">
        <title>Complex archaea that bridge the gap between prokaryotes and eukaryotes.</title>
        <authorList>
            <person name="Spang A."/>
            <person name="Saw J.H."/>
            <person name="Jorgensen S.L."/>
            <person name="Zaremba-Niedzwiedzka K."/>
            <person name="Martijn J."/>
            <person name="Lind A.E."/>
            <person name="van Eijk R."/>
            <person name="Schleper C."/>
            <person name="Guy L."/>
            <person name="Ettema T.J."/>
        </authorList>
    </citation>
    <scope>NUCLEOTIDE SEQUENCE</scope>
</reference>
<gene>
    <name evidence="1" type="ORF">LCGC14_0141390</name>
</gene>
<organism evidence="1">
    <name type="scientific">marine sediment metagenome</name>
    <dbReference type="NCBI Taxonomy" id="412755"/>
    <lineage>
        <taxon>unclassified sequences</taxon>
        <taxon>metagenomes</taxon>
        <taxon>ecological metagenomes</taxon>
    </lineage>
</organism>
<dbReference type="AlphaFoldDB" id="A0A0F9Y2M6"/>
<protein>
    <submittedName>
        <fullName evidence="1">Uncharacterized protein</fullName>
    </submittedName>
</protein>
<evidence type="ECO:0000313" key="1">
    <source>
        <dbReference type="EMBL" id="KKN98898.1"/>
    </source>
</evidence>
<comment type="caution">
    <text evidence="1">The sequence shown here is derived from an EMBL/GenBank/DDBJ whole genome shotgun (WGS) entry which is preliminary data.</text>
</comment>
<proteinExistence type="predicted"/>